<organism evidence="2 3">
    <name type="scientific">Chara braunii</name>
    <name type="common">Braun's stonewort</name>
    <dbReference type="NCBI Taxonomy" id="69332"/>
    <lineage>
        <taxon>Eukaryota</taxon>
        <taxon>Viridiplantae</taxon>
        <taxon>Streptophyta</taxon>
        <taxon>Charophyceae</taxon>
        <taxon>Charales</taxon>
        <taxon>Characeae</taxon>
        <taxon>Chara</taxon>
    </lineage>
</organism>
<evidence type="ECO:0000256" key="1">
    <source>
        <dbReference type="SAM" id="MobiDB-lite"/>
    </source>
</evidence>
<evidence type="ECO:0000313" key="2">
    <source>
        <dbReference type="EMBL" id="GBG70432.1"/>
    </source>
</evidence>
<gene>
    <name evidence="2" type="ORF">CBR_g6560</name>
</gene>
<protein>
    <submittedName>
        <fullName evidence="2">Uncharacterized protein</fullName>
    </submittedName>
</protein>
<name>A0A388KK48_CHABU</name>
<dbReference type="EMBL" id="BFEA01000130">
    <property type="protein sequence ID" value="GBG70432.1"/>
    <property type="molecule type" value="Genomic_DNA"/>
</dbReference>
<dbReference type="Gramene" id="GBG70432">
    <property type="protein sequence ID" value="GBG70432"/>
    <property type="gene ID" value="CBR_g6560"/>
</dbReference>
<feature type="region of interest" description="Disordered" evidence="1">
    <location>
        <begin position="1"/>
        <end position="47"/>
    </location>
</feature>
<proteinExistence type="predicted"/>
<feature type="compositionally biased region" description="Basic and acidic residues" evidence="1">
    <location>
        <begin position="1"/>
        <end position="29"/>
    </location>
</feature>
<evidence type="ECO:0000313" key="3">
    <source>
        <dbReference type="Proteomes" id="UP000265515"/>
    </source>
</evidence>
<reference evidence="2 3" key="1">
    <citation type="journal article" date="2018" name="Cell">
        <title>The Chara Genome: Secondary Complexity and Implications for Plant Terrestrialization.</title>
        <authorList>
            <person name="Nishiyama T."/>
            <person name="Sakayama H."/>
            <person name="Vries J.D."/>
            <person name="Buschmann H."/>
            <person name="Saint-Marcoux D."/>
            <person name="Ullrich K.K."/>
            <person name="Haas F.B."/>
            <person name="Vanderstraeten L."/>
            <person name="Becker D."/>
            <person name="Lang D."/>
            <person name="Vosolsobe S."/>
            <person name="Rombauts S."/>
            <person name="Wilhelmsson P.K.I."/>
            <person name="Janitza P."/>
            <person name="Kern R."/>
            <person name="Heyl A."/>
            <person name="Rumpler F."/>
            <person name="Villalobos L.I.A.C."/>
            <person name="Clay J.M."/>
            <person name="Skokan R."/>
            <person name="Toyoda A."/>
            <person name="Suzuki Y."/>
            <person name="Kagoshima H."/>
            <person name="Schijlen E."/>
            <person name="Tajeshwar N."/>
            <person name="Catarino B."/>
            <person name="Hetherington A.J."/>
            <person name="Saltykova A."/>
            <person name="Bonnot C."/>
            <person name="Breuninger H."/>
            <person name="Symeonidi A."/>
            <person name="Radhakrishnan G.V."/>
            <person name="Van Nieuwerburgh F."/>
            <person name="Deforce D."/>
            <person name="Chang C."/>
            <person name="Karol K.G."/>
            <person name="Hedrich R."/>
            <person name="Ulvskov P."/>
            <person name="Glockner G."/>
            <person name="Delwiche C.F."/>
            <person name="Petrasek J."/>
            <person name="Van de Peer Y."/>
            <person name="Friml J."/>
            <person name="Beilby M."/>
            <person name="Dolan L."/>
            <person name="Kohara Y."/>
            <person name="Sugano S."/>
            <person name="Fujiyama A."/>
            <person name="Delaux P.-M."/>
            <person name="Quint M."/>
            <person name="TheiBen G."/>
            <person name="Hagemann M."/>
            <person name="Harholt J."/>
            <person name="Dunand C."/>
            <person name="Zachgo S."/>
            <person name="Langdale J."/>
            <person name="Maumus F."/>
            <person name="Straeten D.V.D."/>
            <person name="Gould S.B."/>
            <person name="Rensing S.A."/>
        </authorList>
    </citation>
    <scope>NUCLEOTIDE SEQUENCE [LARGE SCALE GENOMIC DNA]</scope>
    <source>
        <strain evidence="2 3">S276</strain>
    </source>
</reference>
<sequence>MQQRGEEERRLEMGEGRRGVTEGDEEPGKARRRWRTGRRKGDAEEVEVEVETAELANWDGERHNRGGGGGVAPCTNFAAGVAAAGPLAYL</sequence>
<dbReference type="AlphaFoldDB" id="A0A388KK48"/>
<keyword evidence="3" id="KW-1185">Reference proteome</keyword>
<accession>A0A388KK48</accession>
<dbReference type="Proteomes" id="UP000265515">
    <property type="component" value="Unassembled WGS sequence"/>
</dbReference>
<comment type="caution">
    <text evidence="2">The sequence shown here is derived from an EMBL/GenBank/DDBJ whole genome shotgun (WGS) entry which is preliminary data.</text>
</comment>